<dbReference type="InterPro" id="IPR029068">
    <property type="entry name" value="Glyas_Bleomycin-R_OHBP_Dase"/>
</dbReference>
<gene>
    <name evidence="2" type="ordered locus">MODMU_4949</name>
</gene>
<dbReference type="InterPro" id="IPR037523">
    <property type="entry name" value="VOC_core"/>
</dbReference>
<accession>I4F3W6</accession>
<dbReference type="InterPro" id="IPR004360">
    <property type="entry name" value="Glyas_Fos-R_dOase_dom"/>
</dbReference>
<dbReference type="OrthoDB" id="317332at2"/>
<dbReference type="CDD" id="cd06587">
    <property type="entry name" value="VOC"/>
    <property type="match status" value="1"/>
</dbReference>
<feature type="domain" description="VOC" evidence="1">
    <location>
        <begin position="18"/>
        <end position="140"/>
    </location>
</feature>
<dbReference type="STRING" id="477641.MODMU_4949"/>
<dbReference type="PATRIC" id="fig|477641.3.peg.4648"/>
<proteinExistence type="predicted"/>
<dbReference type="PANTHER" id="PTHR21366">
    <property type="entry name" value="GLYOXALASE FAMILY PROTEIN"/>
    <property type="match status" value="1"/>
</dbReference>
<keyword evidence="3" id="KW-1185">Reference proteome</keyword>
<protein>
    <submittedName>
        <fullName evidence="2">Glyoxalase/bleomycin resistance protein/dioxygenase</fullName>
    </submittedName>
</protein>
<reference evidence="2 3" key="1">
    <citation type="journal article" date="2012" name="J. Bacteriol.">
        <title>Genome Sequence of Radiation-Resistant Modestobacter marinus Strain BC501, a Representative Actinobacterium That Thrives on Calcareous Stone Surfaces.</title>
        <authorList>
            <person name="Normand P."/>
            <person name="Gury J."/>
            <person name="Pujic P."/>
            <person name="Chouaia B."/>
            <person name="Crotti E."/>
            <person name="Brusetti L."/>
            <person name="Daffonchio D."/>
            <person name="Vacherie B."/>
            <person name="Barbe V."/>
            <person name="Medigue C."/>
            <person name="Calteau A."/>
            <person name="Ghodhbane-Gtari F."/>
            <person name="Essoussi I."/>
            <person name="Nouioui I."/>
            <person name="Abbassi-Ghozzi I."/>
            <person name="Gtari M."/>
        </authorList>
    </citation>
    <scope>NUCLEOTIDE SEQUENCE [LARGE SCALE GENOMIC DNA]</scope>
    <source>
        <strain evidence="3">BC 501</strain>
    </source>
</reference>
<sequence>MTTTPPAPGRGGTPTVQGLGHVALTVRDLAVSVPWYQALIGSEPVLDEDTGPFRHVVFALGDALLGLHQFPDAEAAVPHSARRPGLDHVAFAVTDRDQLSAWAERLDAMGIPHGDVVDAAYGSGISVEDPDGIPLELFAPPGG</sequence>
<dbReference type="OMA" id="VSGPWYR"/>
<dbReference type="EMBL" id="FO203431">
    <property type="protein sequence ID" value="CCH90329.1"/>
    <property type="molecule type" value="Genomic_DNA"/>
</dbReference>
<dbReference type="eggNOG" id="COG0346">
    <property type="taxonomic scope" value="Bacteria"/>
</dbReference>
<dbReference type="Gene3D" id="3.10.180.10">
    <property type="entry name" value="2,3-Dihydroxybiphenyl 1,2-Dioxygenase, domain 1"/>
    <property type="match status" value="1"/>
</dbReference>
<organism evidence="2 3">
    <name type="scientific">Modestobacter italicus (strain DSM 44449 / CECT 9708 / BC 501)</name>
    <dbReference type="NCBI Taxonomy" id="2732864"/>
    <lineage>
        <taxon>Bacteria</taxon>
        <taxon>Bacillati</taxon>
        <taxon>Actinomycetota</taxon>
        <taxon>Actinomycetes</taxon>
        <taxon>Geodermatophilales</taxon>
        <taxon>Geodermatophilaceae</taxon>
        <taxon>Modestobacter</taxon>
    </lineage>
</organism>
<evidence type="ECO:0000259" key="1">
    <source>
        <dbReference type="PROSITE" id="PS51819"/>
    </source>
</evidence>
<dbReference type="KEGG" id="mmar:MODMU_4949"/>
<dbReference type="InterPro" id="IPR050383">
    <property type="entry name" value="GlyoxalaseI/FosfomycinResist"/>
</dbReference>
<dbReference type="Pfam" id="PF00903">
    <property type="entry name" value="Glyoxalase"/>
    <property type="match status" value="1"/>
</dbReference>
<dbReference type="HOGENOM" id="CLU_046006_9_2_11"/>
<name>I4F3W6_MODI5</name>
<dbReference type="AlphaFoldDB" id="I4F3W6"/>
<dbReference type="PROSITE" id="PS51819">
    <property type="entry name" value="VOC"/>
    <property type="match status" value="1"/>
</dbReference>
<evidence type="ECO:0000313" key="2">
    <source>
        <dbReference type="EMBL" id="CCH90329.1"/>
    </source>
</evidence>
<evidence type="ECO:0000313" key="3">
    <source>
        <dbReference type="Proteomes" id="UP000006461"/>
    </source>
</evidence>
<dbReference type="SUPFAM" id="SSF54593">
    <property type="entry name" value="Glyoxalase/Bleomycin resistance protein/Dihydroxybiphenyl dioxygenase"/>
    <property type="match status" value="1"/>
</dbReference>
<dbReference type="Proteomes" id="UP000006461">
    <property type="component" value="Chromosome"/>
</dbReference>